<dbReference type="InterPro" id="IPR005467">
    <property type="entry name" value="His_kinase_dom"/>
</dbReference>
<dbReference type="EC" id="2.7.13.3" evidence="2"/>
<dbReference type="Gene3D" id="1.10.287.130">
    <property type="match status" value="1"/>
</dbReference>
<proteinExistence type="predicted"/>
<dbReference type="InterPro" id="IPR013655">
    <property type="entry name" value="PAS_fold_3"/>
</dbReference>
<dbReference type="SUPFAM" id="SSF55874">
    <property type="entry name" value="ATPase domain of HSP90 chaperone/DNA topoisomerase II/histidine kinase"/>
    <property type="match status" value="1"/>
</dbReference>
<sequence length="360" mass="41356">MSSIDRIPYYLEVLVKSTNQIVFAYEIETNQFSFLNPAFEKIWNLPSESVKNNPGSLWEKIHPEDKEHVQRQYQDLKEGALIPDVETRIQLPKGAERWLCVKALLLEDEQVIIGFAEDITSAKQYNSYLKKFTDKKNAVLNILSHDLAGPLAMIQSLSKMLREDLKSYENQEVHQVLELIEKNSVKGTLMIQEFVQQEFLESANVDVIKRRINLVAACREILEEYQQTQHLTGKHFYFETTSETLYLQLDDNKFMQAINNLISNALKFTPDGGEIKISLEEKETSVLVKVADNGVGIPEQFHATLFNKFTQARRPGLKGEPSVGLGMSIIKTIVEWHQGKIWFESQENQGSVFYIEIPKN</sequence>
<evidence type="ECO:0000256" key="4">
    <source>
        <dbReference type="ARBA" id="ARBA00022679"/>
    </source>
</evidence>
<dbReference type="AlphaFoldDB" id="A0A2T2YNH1"/>
<dbReference type="InterPro" id="IPR003594">
    <property type="entry name" value="HATPase_dom"/>
</dbReference>
<comment type="catalytic activity">
    <reaction evidence="1">
        <text>ATP + protein L-histidine = ADP + protein N-phospho-L-histidine.</text>
        <dbReference type="EC" id="2.7.13.3"/>
    </reaction>
</comment>
<dbReference type="PRINTS" id="PR00344">
    <property type="entry name" value="BCTRLSENSOR"/>
</dbReference>
<dbReference type="Pfam" id="PF08447">
    <property type="entry name" value="PAS_3"/>
    <property type="match status" value="1"/>
</dbReference>
<dbReference type="CDD" id="cd00075">
    <property type="entry name" value="HATPase"/>
    <property type="match status" value="1"/>
</dbReference>
<dbReference type="CDD" id="cd00130">
    <property type="entry name" value="PAS"/>
    <property type="match status" value="1"/>
</dbReference>
<dbReference type="RefSeq" id="WP_106933230.1">
    <property type="nucleotide sequence ID" value="NZ_PYFT01000001.1"/>
</dbReference>
<dbReference type="Gene3D" id="3.30.450.20">
    <property type="entry name" value="PAS domain"/>
    <property type="match status" value="1"/>
</dbReference>
<feature type="domain" description="PAS" evidence="7">
    <location>
        <begin position="7"/>
        <end position="80"/>
    </location>
</feature>
<name>A0A2T2YNH1_9BACT</name>
<dbReference type="PANTHER" id="PTHR43547:SF2">
    <property type="entry name" value="HYBRID SIGNAL TRANSDUCTION HISTIDINE KINASE C"/>
    <property type="match status" value="1"/>
</dbReference>
<accession>A0A2T2YNH1</accession>
<dbReference type="InterPro" id="IPR036890">
    <property type="entry name" value="HATPase_C_sf"/>
</dbReference>
<protein>
    <recommendedName>
        <fullName evidence="2">histidine kinase</fullName>
        <ecNumber evidence="2">2.7.13.3</ecNumber>
    </recommendedName>
</protein>
<reference evidence="8 9" key="1">
    <citation type="submission" date="2018-03" db="EMBL/GenBank/DDBJ databases">
        <title>Adhaeribacter sp. HMF7605 Genome sequencing and assembly.</title>
        <authorList>
            <person name="Kang H."/>
            <person name="Kang J."/>
            <person name="Cha I."/>
            <person name="Kim H."/>
            <person name="Joh K."/>
        </authorList>
    </citation>
    <scope>NUCLEOTIDE SEQUENCE [LARGE SCALE GENOMIC DNA]</scope>
    <source>
        <strain evidence="8 9">HMF7605</strain>
    </source>
</reference>
<evidence type="ECO:0000256" key="3">
    <source>
        <dbReference type="ARBA" id="ARBA00022553"/>
    </source>
</evidence>
<evidence type="ECO:0000313" key="8">
    <source>
        <dbReference type="EMBL" id="PSR57057.1"/>
    </source>
</evidence>
<dbReference type="GO" id="GO:0000155">
    <property type="term" value="F:phosphorelay sensor kinase activity"/>
    <property type="evidence" value="ECO:0007669"/>
    <property type="project" value="InterPro"/>
</dbReference>
<dbReference type="PANTHER" id="PTHR43547">
    <property type="entry name" value="TWO-COMPONENT HISTIDINE KINASE"/>
    <property type="match status" value="1"/>
</dbReference>
<dbReference type="InterPro" id="IPR035965">
    <property type="entry name" value="PAS-like_dom_sf"/>
</dbReference>
<dbReference type="OrthoDB" id="9757990at2"/>
<dbReference type="Pfam" id="PF02518">
    <property type="entry name" value="HATPase_c"/>
    <property type="match status" value="1"/>
</dbReference>
<dbReference type="SUPFAM" id="SSF55785">
    <property type="entry name" value="PYP-like sensor domain (PAS domain)"/>
    <property type="match status" value="1"/>
</dbReference>
<dbReference type="Proteomes" id="UP000240357">
    <property type="component" value="Unassembled WGS sequence"/>
</dbReference>
<dbReference type="InterPro" id="IPR000014">
    <property type="entry name" value="PAS"/>
</dbReference>
<dbReference type="Gene3D" id="3.30.565.10">
    <property type="entry name" value="Histidine kinase-like ATPase, C-terminal domain"/>
    <property type="match status" value="1"/>
</dbReference>
<dbReference type="SUPFAM" id="SSF47384">
    <property type="entry name" value="Homodimeric domain of signal transducing histidine kinase"/>
    <property type="match status" value="1"/>
</dbReference>
<keyword evidence="5 8" id="KW-0418">Kinase</keyword>
<evidence type="ECO:0000313" key="9">
    <source>
        <dbReference type="Proteomes" id="UP000240357"/>
    </source>
</evidence>
<dbReference type="NCBIfam" id="TIGR00229">
    <property type="entry name" value="sensory_box"/>
    <property type="match status" value="1"/>
</dbReference>
<evidence type="ECO:0000259" key="7">
    <source>
        <dbReference type="PROSITE" id="PS50112"/>
    </source>
</evidence>
<dbReference type="InterPro" id="IPR004358">
    <property type="entry name" value="Sig_transdc_His_kin-like_C"/>
</dbReference>
<gene>
    <name evidence="8" type="ORF">AHMF7605_28025</name>
</gene>
<keyword evidence="3" id="KW-0597">Phosphoprotein</keyword>
<organism evidence="8 9">
    <name type="scientific">Adhaeribacter arboris</name>
    <dbReference type="NCBI Taxonomy" id="2072846"/>
    <lineage>
        <taxon>Bacteria</taxon>
        <taxon>Pseudomonadati</taxon>
        <taxon>Bacteroidota</taxon>
        <taxon>Cytophagia</taxon>
        <taxon>Cytophagales</taxon>
        <taxon>Hymenobacteraceae</taxon>
        <taxon>Adhaeribacter</taxon>
    </lineage>
</organism>
<dbReference type="InterPro" id="IPR036097">
    <property type="entry name" value="HisK_dim/P_sf"/>
</dbReference>
<dbReference type="SMART" id="SM00387">
    <property type="entry name" value="HATPase_c"/>
    <property type="match status" value="1"/>
</dbReference>
<keyword evidence="4" id="KW-0808">Transferase</keyword>
<evidence type="ECO:0000256" key="5">
    <source>
        <dbReference type="ARBA" id="ARBA00022777"/>
    </source>
</evidence>
<dbReference type="PROSITE" id="PS50109">
    <property type="entry name" value="HIS_KIN"/>
    <property type="match status" value="1"/>
</dbReference>
<dbReference type="PROSITE" id="PS50112">
    <property type="entry name" value="PAS"/>
    <property type="match status" value="1"/>
</dbReference>
<dbReference type="EMBL" id="PYFT01000001">
    <property type="protein sequence ID" value="PSR57057.1"/>
    <property type="molecule type" value="Genomic_DNA"/>
</dbReference>
<keyword evidence="9" id="KW-1185">Reference proteome</keyword>
<evidence type="ECO:0000259" key="6">
    <source>
        <dbReference type="PROSITE" id="PS50109"/>
    </source>
</evidence>
<comment type="caution">
    <text evidence="8">The sequence shown here is derived from an EMBL/GenBank/DDBJ whole genome shotgun (WGS) entry which is preliminary data.</text>
</comment>
<dbReference type="FunFam" id="3.30.565.10:FF:000006">
    <property type="entry name" value="Sensor histidine kinase WalK"/>
    <property type="match status" value="1"/>
</dbReference>
<evidence type="ECO:0000256" key="2">
    <source>
        <dbReference type="ARBA" id="ARBA00012438"/>
    </source>
</evidence>
<evidence type="ECO:0000256" key="1">
    <source>
        <dbReference type="ARBA" id="ARBA00000085"/>
    </source>
</evidence>
<feature type="domain" description="Histidine kinase" evidence="6">
    <location>
        <begin position="142"/>
        <end position="360"/>
    </location>
</feature>
<dbReference type="SMART" id="SM00091">
    <property type="entry name" value="PAS"/>
    <property type="match status" value="1"/>
</dbReference>